<feature type="compositionally biased region" description="Basic and acidic residues" evidence="8">
    <location>
        <begin position="86"/>
        <end position="100"/>
    </location>
</feature>
<dbReference type="InterPro" id="IPR043359">
    <property type="entry name" value="GLI-like"/>
</dbReference>
<dbReference type="PANTHER" id="PTHR45718:SF7">
    <property type="entry name" value="C2H2-TYPE DOMAIN-CONTAINING PROTEIN"/>
    <property type="match status" value="1"/>
</dbReference>
<dbReference type="GO" id="GO:0000981">
    <property type="term" value="F:DNA-binding transcription factor activity, RNA polymerase II-specific"/>
    <property type="evidence" value="ECO:0007669"/>
    <property type="project" value="TreeGrafter"/>
</dbReference>
<dbReference type="InterPro" id="IPR013087">
    <property type="entry name" value="Znf_C2H2_type"/>
</dbReference>
<dbReference type="Pfam" id="PF00096">
    <property type="entry name" value="zf-C2H2"/>
    <property type="match status" value="2"/>
</dbReference>
<dbReference type="Gene3D" id="3.30.160.60">
    <property type="entry name" value="Classic Zinc Finger"/>
    <property type="match status" value="2"/>
</dbReference>
<evidence type="ECO:0000313" key="10">
    <source>
        <dbReference type="EMBL" id="GFR28043.1"/>
    </source>
</evidence>
<keyword evidence="11" id="KW-1185">Reference proteome</keyword>
<dbReference type="GO" id="GO:0005634">
    <property type="term" value="C:nucleus"/>
    <property type="evidence" value="ECO:0007669"/>
    <property type="project" value="UniProtKB-SubCell"/>
</dbReference>
<evidence type="ECO:0000256" key="3">
    <source>
        <dbReference type="ARBA" id="ARBA00022737"/>
    </source>
</evidence>
<feature type="domain" description="C2H2-type" evidence="9">
    <location>
        <begin position="29"/>
        <end position="58"/>
    </location>
</feature>
<keyword evidence="6" id="KW-0539">Nucleus</keyword>
<evidence type="ECO:0000256" key="7">
    <source>
        <dbReference type="PROSITE-ProRule" id="PRU00042"/>
    </source>
</evidence>
<dbReference type="Proteomes" id="UP000887116">
    <property type="component" value="Unassembled WGS sequence"/>
</dbReference>
<dbReference type="PANTHER" id="PTHR45718">
    <property type="entry name" value="TRANSCRIPTIONAL ACTIVATOR CUBITUS INTERRUPTUS"/>
    <property type="match status" value="1"/>
</dbReference>
<evidence type="ECO:0000256" key="1">
    <source>
        <dbReference type="ARBA" id="ARBA00004123"/>
    </source>
</evidence>
<feature type="compositionally biased region" description="Low complexity" evidence="8">
    <location>
        <begin position="132"/>
        <end position="147"/>
    </location>
</feature>
<evidence type="ECO:0000256" key="2">
    <source>
        <dbReference type="ARBA" id="ARBA00022723"/>
    </source>
</evidence>
<feature type="compositionally biased region" description="Basic residues" evidence="8">
    <location>
        <begin position="76"/>
        <end position="85"/>
    </location>
</feature>
<evidence type="ECO:0000256" key="5">
    <source>
        <dbReference type="ARBA" id="ARBA00022833"/>
    </source>
</evidence>
<keyword evidence="2" id="KW-0479">Metal-binding</keyword>
<keyword evidence="3" id="KW-0677">Repeat</keyword>
<gene>
    <name evidence="10" type="primary">GLIS3</name>
    <name evidence="10" type="ORF">TNCT_609191</name>
</gene>
<feature type="compositionally biased region" description="Low complexity" evidence="8">
    <location>
        <begin position="167"/>
        <end position="187"/>
    </location>
</feature>
<comment type="subcellular location">
    <subcellularLocation>
        <location evidence="1">Nucleus</location>
    </subcellularLocation>
</comment>
<evidence type="ECO:0000256" key="4">
    <source>
        <dbReference type="ARBA" id="ARBA00022771"/>
    </source>
</evidence>
<dbReference type="SUPFAM" id="SSF57667">
    <property type="entry name" value="beta-beta-alpha zinc fingers"/>
    <property type="match status" value="1"/>
</dbReference>
<dbReference type="EMBL" id="BMAO01009018">
    <property type="protein sequence ID" value="GFR28043.1"/>
    <property type="molecule type" value="Genomic_DNA"/>
</dbReference>
<evidence type="ECO:0000256" key="8">
    <source>
        <dbReference type="SAM" id="MobiDB-lite"/>
    </source>
</evidence>
<feature type="region of interest" description="Disordered" evidence="8">
    <location>
        <begin position="121"/>
        <end position="198"/>
    </location>
</feature>
<organism evidence="10 11">
    <name type="scientific">Trichonephila clavata</name>
    <name type="common">Joro spider</name>
    <name type="synonym">Nephila clavata</name>
    <dbReference type="NCBI Taxonomy" id="2740835"/>
    <lineage>
        <taxon>Eukaryota</taxon>
        <taxon>Metazoa</taxon>
        <taxon>Ecdysozoa</taxon>
        <taxon>Arthropoda</taxon>
        <taxon>Chelicerata</taxon>
        <taxon>Arachnida</taxon>
        <taxon>Araneae</taxon>
        <taxon>Araneomorphae</taxon>
        <taxon>Entelegynae</taxon>
        <taxon>Araneoidea</taxon>
        <taxon>Nephilidae</taxon>
        <taxon>Trichonephila</taxon>
    </lineage>
</organism>
<evidence type="ECO:0000313" key="11">
    <source>
        <dbReference type="Proteomes" id="UP000887116"/>
    </source>
</evidence>
<dbReference type="InterPro" id="IPR036236">
    <property type="entry name" value="Znf_C2H2_sf"/>
</dbReference>
<dbReference type="PROSITE" id="PS50157">
    <property type="entry name" value="ZINC_FINGER_C2H2_2"/>
    <property type="match status" value="2"/>
</dbReference>
<dbReference type="PROSITE" id="PS00028">
    <property type="entry name" value="ZINC_FINGER_C2H2_1"/>
    <property type="match status" value="2"/>
</dbReference>
<dbReference type="OrthoDB" id="6431080at2759"/>
<name>A0A8X6JJP6_TRICU</name>
<feature type="domain" description="C2H2-type" evidence="9">
    <location>
        <begin position="59"/>
        <end position="89"/>
    </location>
</feature>
<evidence type="ECO:0000259" key="9">
    <source>
        <dbReference type="PROSITE" id="PS50157"/>
    </source>
</evidence>
<keyword evidence="5" id="KW-0862">Zinc</keyword>
<accession>A0A8X6JJP6</accession>
<dbReference type="SMART" id="SM00355">
    <property type="entry name" value="ZnF_C2H2"/>
    <property type="match status" value="2"/>
</dbReference>
<dbReference type="GO" id="GO:0008270">
    <property type="term" value="F:zinc ion binding"/>
    <property type="evidence" value="ECO:0007669"/>
    <property type="project" value="UniProtKB-KW"/>
</dbReference>
<proteinExistence type="predicted"/>
<protein>
    <submittedName>
        <fullName evidence="10">Zinc finger protein GLIS3</fullName>
    </submittedName>
</protein>
<dbReference type="GO" id="GO:0000978">
    <property type="term" value="F:RNA polymerase II cis-regulatory region sequence-specific DNA binding"/>
    <property type="evidence" value="ECO:0007669"/>
    <property type="project" value="TreeGrafter"/>
</dbReference>
<reference evidence="10" key="1">
    <citation type="submission" date="2020-07" db="EMBL/GenBank/DDBJ databases">
        <title>Multicomponent nature underlies the extraordinary mechanical properties of spider dragline silk.</title>
        <authorList>
            <person name="Kono N."/>
            <person name="Nakamura H."/>
            <person name="Mori M."/>
            <person name="Yoshida Y."/>
            <person name="Ohtoshi R."/>
            <person name="Malay A.D."/>
            <person name="Moran D.A.P."/>
            <person name="Tomita M."/>
            <person name="Numata K."/>
            <person name="Arakawa K."/>
        </authorList>
    </citation>
    <scope>NUCLEOTIDE SEQUENCE</scope>
</reference>
<evidence type="ECO:0000256" key="6">
    <source>
        <dbReference type="ARBA" id="ARBA00023242"/>
    </source>
</evidence>
<comment type="caution">
    <text evidence="10">The sequence shown here is derived from an EMBL/GenBank/DDBJ whole genome shotgun (WGS) entry which is preliminary data.</text>
</comment>
<sequence>MYVCWLQKGLFQTREFENPPKIAYGRKTVFCTYPGCTKTFSNSSDRTKHQKTHQDTKPYVCQVAGCGKKYTDPSSLRKHVKKSHPEKKEPDRKKIRGGVEELDPKDLSECLVIQAIKPTALCDASPPEPTDSGLGRSPRSSQPGSSSDHYPGLIYSGETLNLNETLHGSCHTSPSSHHSSPRSQIDSESLPPNNNSLRVPVLPPIAPPLAQQNFSFPNQVMTSSRNTPSLPRTITSPNVFGQSRNSFQNTQLHDETARRAVLGIHSVCSNNINYKQPDSSSRSALKS</sequence>
<dbReference type="AlphaFoldDB" id="A0A8X6JJP6"/>
<keyword evidence="4 7" id="KW-0863">Zinc-finger</keyword>
<feature type="region of interest" description="Disordered" evidence="8">
    <location>
        <begin position="72"/>
        <end position="100"/>
    </location>
</feature>